<dbReference type="InterPro" id="IPR024317">
    <property type="entry name" value="Dynein_heavy_chain_D4_dom"/>
</dbReference>
<evidence type="ECO:0000259" key="18">
    <source>
        <dbReference type="Pfam" id="PF12780"/>
    </source>
</evidence>
<dbReference type="InterPro" id="IPR026983">
    <property type="entry name" value="DHC"/>
</dbReference>
<keyword evidence="10" id="KW-0969">Cilium</keyword>
<feature type="domain" description="Dynein heavy chain C-terminal" evidence="22">
    <location>
        <begin position="1768"/>
        <end position="1936"/>
    </location>
</feature>
<keyword evidence="12" id="KW-0206">Cytoskeleton</keyword>
<evidence type="ECO:0000256" key="6">
    <source>
        <dbReference type="ARBA" id="ARBA00022741"/>
    </source>
</evidence>
<dbReference type="GO" id="GO:0005930">
    <property type="term" value="C:axoneme"/>
    <property type="evidence" value="ECO:0007669"/>
    <property type="project" value="UniProtKB-SubCell"/>
</dbReference>
<dbReference type="GO" id="GO:0005524">
    <property type="term" value="F:ATP binding"/>
    <property type="evidence" value="ECO:0007669"/>
    <property type="project" value="UniProtKB-KW"/>
</dbReference>
<name>A0A8D8WZA7_9HEMI</name>
<feature type="coiled-coil region" evidence="14">
    <location>
        <begin position="848"/>
        <end position="892"/>
    </location>
</feature>
<evidence type="ECO:0000256" key="5">
    <source>
        <dbReference type="ARBA" id="ARBA00022737"/>
    </source>
</evidence>
<protein>
    <submittedName>
        <fullName evidence="23">Dynein heavy chain 6, axonemal</fullName>
    </submittedName>
</protein>
<comment type="subcellular location">
    <subcellularLocation>
        <location evidence="1">Cytoplasm</location>
        <location evidence="1">Cytoskeleton</location>
        <location evidence="1">Cilium axoneme</location>
    </subcellularLocation>
</comment>
<dbReference type="GO" id="GO:0045505">
    <property type="term" value="F:dynein intermediate chain binding"/>
    <property type="evidence" value="ECO:0007669"/>
    <property type="project" value="InterPro"/>
</dbReference>
<evidence type="ECO:0000256" key="3">
    <source>
        <dbReference type="ARBA" id="ARBA00022490"/>
    </source>
</evidence>
<organism evidence="23">
    <name type="scientific">Cacopsylla melanoneura</name>
    <dbReference type="NCBI Taxonomy" id="428564"/>
    <lineage>
        <taxon>Eukaryota</taxon>
        <taxon>Metazoa</taxon>
        <taxon>Ecdysozoa</taxon>
        <taxon>Arthropoda</taxon>
        <taxon>Hexapoda</taxon>
        <taxon>Insecta</taxon>
        <taxon>Pterygota</taxon>
        <taxon>Neoptera</taxon>
        <taxon>Paraneoptera</taxon>
        <taxon>Hemiptera</taxon>
        <taxon>Sternorrhyncha</taxon>
        <taxon>Psylloidea</taxon>
        <taxon>Psyllidae</taxon>
        <taxon>Psyllinae</taxon>
        <taxon>Cacopsylla</taxon>
    </lineage>
</organism>
<dbReference type="Gene3D" id="1.10.8.720">
    <property type="entry name" value="Region D6 of dynein motor"/>
    <property type="match status" value="1"/>
</dbReference>
<evidence type="ECO:0000256" key="15">
    <source>
        <dbReference type="SAM" id="MobiDB-lite"/>
    </source>
</evidence>
<evidence type="ECO:0000256" key="14">
    <source>
        <dbReference type="SAM" id="Coils"/>
    </source>
</evidence>
<keyword evidence="6" id="KW-0547">Nucleotide-binding</keyword>
<keyword evidence="11" id="KW-0505">Motor protein</keyword>
<dbReference type="Pfam" id="PF12777">
    <property type="entry name" value="MT"/>
    <property type="match status" value="1"/>
</dbReference>
<dbReference type="Pfam" id="PF18198">
    <property type="entry name" value="AAA_lid_11"/>
    <property type="match status" value="1"/>
</dbReference>
<dbReference type="SUPFAM" id="SSF52540">
    <property type="entry name" value="P-loop containing nucleoside triphosphate hydrolases"/>
    <property type="match status" value="2"/>
</dbReference>
<dbReference type="InterPro" id="IPR024743">
    <property type="entry name" value="Dynein_HC_stalk"/>
</dbReference>
<dbReference type="FunFam" id="3.40.50.300:FF:000362">
    <property type="entry name" value="Dynein, axonemal, heavy chain 6"/>
    <property type="match status" value="1"/>
</dbReference>
<feature type="domain" description="Dynein heavy chain coiled coil stalk" evidence="17">
    <location>
        <begin position="636"/>
        <end position="966"/>
    </location>
</feature>
<dbReference type="InterPro" id="IPR041589">
    <property type="entry name" value="DNAH3_AAA_lid_1"/>
</dbReference>
<keyword evidence="5" id="KW-0677">Repeat</keyword>
<dbReference type="PANTHER" id="PTHR22878">
    <property type="entry name" value="DYNEIN HEAVY CHAIN 6, AXONEMAL-LIKE-RELATED"/>
    <property type="match status" value="1"/>
</dbReference>
<dbReference type="FunFam" id="1.20.920.20:FF:000001">
    <property type="entry name" value="dynein heavy chain 2, axonemal"/>
    <property type="match status" value="1"/>
</dbReference>
<dbReference type="FunFam" id="3.40.50.300:FF:000049">
    <property type="entry name" value="Dynein, axonemal, heavy chain 5"/>
    <property type="match status" value="1"/>
</dbReference>
<dbReference type="Gene3D" id="1.20.1270.280">
    <property type="match status" value="1"/>
</dbReference>
<evidence type="ECO:0000313" key="23">
    <source>
        <dbReference type="EMBL" id="CAG6678032.1"/>
    </source>
</evidence>
<proteinExistence type="inferred from homology"/>
<evidence type="ECO:0000256" key="11">
    <source>
        <dbReference type="ARBA" id="ARBA00023175"/>
    </source>
</evidence>
<feature type="domain" description="Dynein heavy chain ATP-binding dynein motor region" evidence="19">
    <location>
        <begin position="995"/>
        <end position="1216"/>
    </location>
</feature>
<dbReference type="Gene3D" id="1.20.920.20">
    <property type="match status" value="1"/>
</dbReference>
<dbReference type="GO" id="GO:0008569">
    <property type="term" value="F:minus-end-directed microtubule motor activity"/>
    <property type="evidence" value="ECO:0007669"/>
    <property type="project" value="InterPro"/>
</dbReference>
<dbReference type="InterPro" id="IPR027417">
    <property type="entry name" value="P-loop_NTPase"/>
</dbReference>
<dbReference type="InterPro" id="IPR041658">
    <property type="entry name" value="AAA_lid_11"/>
</dbReference>
<reference evidence="23" key="1">
    <citation type="submission" date="2021-05" db="EMBL/GenBank/DDBJ databases">
        <authorList>
            <person name="Alioto T."/>
            <person name="Alioto T."/>
            <person name="Gomez Garrido J."/>
        </authorList>
    </citation>
    <scope>NUCLEOTIDE SEQUENCE</scope>
</reference>
<feature type="domain" description="Dynein heavy chain region D6 P-loop" evidence="16">
    <location>
        <begin position="1474"/>
        <end position="1588"/>
    </location>
</feature>
<evidence type="ECO:0000259" key="20">
    <source>
        <dbReference type="Pfam" id="PF17857"/>
    </source>
</evidence>
<sequence>MPFYDMLVPTIDTVRLGFVMERLLLVNHPVLFTGVTGVGKTVVVRSVLNKLVTTQDWAALTIHFSGQTSCGRTQAILEGKLQQRTKTVLGAPLGKRLAVFVDDVNMPQVDTCGAQPPIELLRQFLDFKGVYDREKMYWKTIQDVVLCAACAPPSGGRNPLTPRFVRHFALLSIPSPSDDTLKVIFKSILSGFLSIFSAPVQGVADAIINASVEVYTRVVGDLLPTPTRSHYVFNQRDLSKTVQGIMQANVNAINTQDDILRLYYHESLRVFHDRLNNDTDKTYFYSLMKQVCEKHFETPVLDFDDATLIENPPVLLFGYFMSKASGRTVYEEITNLKALRKSLTDYLTKYNVAYSEDMSLLFFMDAICHVTRIARILRTERGHALLVGVSGMGKRSLTKLASIINEYKFHQIDLPDVACRSRTYDYNDFQEDLRRLYNMVAVKNKDVVFLLTDSQILQEEFLEDVHNILNSGEVPNLFAVDELETILSGIRTAAEEAGVNVSERDALYDFFISRVRSKLHVVLSMSPVGDTFRRRCRMFPSMINCCTIDWFNDWPQEALESVASDALKPLDNKELVAILSPMCCTIHESVLKMTQRYYEEVRKHYYVTPSNYLEMLRLYVELLNVNMSKVKEMKARVENGLDKINENKEVVTNMEEQLRDMEPDMKEKQATTSELMANLARDKAAASQLQQVVAQDEAAVKDKTAENHALADAVQKDLASTVPALTAAEKALEGLNNELIVELKGLEKPPEMAQDVLEAVLILLGSIEIDWTTAQAVIGEPGFIERLQNFDKDHVPEEVLDNLKPYLESPNFDPEKIAPQSKVAESLCVWVRSIDIYCKKMKDVVPKRQKLEEAEAELASFMEELRAKKQSLADAEAQIAALEATLDASMVAKGELQEQMDLGMERLARAGTLANALGNEEFRWIELVASLTTDLNNMVGDVLISSAYVAYLGAFTSDYRLELCQYWVTKMAELEISSSSTFSLVKVLGDPIEIRTWHSLGLPRDNVSIENAIVCKMSRKWPLIIDPHEQASRWIRNMEAPHGLKLLKVTDPTYLRSMETCMKQGYPVLLEDVGECLDPALSHIVLKQTIIKCGRTLTKLKGTMVDYDPKFRLYLTTKLPNPHYSPETCLQLSLLNFTLSDSGVEDILLEDIVSVERPDLEQERNQLMNSMNKDKEMSNDIQEEILRLLFTSNGNILDNLELINTLNESQEAASTISQRLSIAEQTELTISTARDEYRNVARRGCCLYFVVASLADIDHMYQFSLKYVRTLLVEVVERSEKNKDIETRIGILLEGVTMVMYSNVSRGLYECHKLVYSFMLCIAIQRQDNTLSESHWDFLLRGVEGTSKSLPPKPDVVKLTNSMWNVVNYMATTWHDKFSELPNICTNLIELTIGDLKLDIQLNEDNVSPPMEDEDSEPNLDQTLIDFEKLMLIKCLKEEMLIFGVTEYVKVQLGKTFVESPSLDLHEISKDMSNTMPLLFVLSPGSDPVANFQRFSADIGYRDRVHAISLGQGQGVLADKLVAKAIETGDWVFLQNCHLAGSWMGALERIVLHLTEGPDDVHKDFRLFMSSLPAPKFPVSVLQNSLKVAYEPPKGIRSNVKHSLSTLDEQLFNTHSLDRKWRQMVFGVCVFHAVIQERKKFGFLGWNMLYEFNDSDQECALRTLKMYCAHDTIPWDALTYTLGEVIYGGRVTDPWDQRTIKTILLTFFGVHTLEPGYKYSDSGTYYCPEDEDDCKTLEKYKEFVDNLPIIEELELFGMDDNVNFEYQTKESKQLMQTILDVQRRESSRLEEKTPDELVYKQCDIMIERIKTKIDKEPAHPVLLERDEKGRLPPLTTVLMQETDRLNRVLLNIHTSLDNMKKAIKGIIVMNDQLEGVHASLLNNQVPTVWSDKCSPSLKSLGSWIRDLELRIDFISVWINHGPPVSYWISGFFFPQGPRILLRSDLLPGPHHRTRPLPGCRTLRHCGQLYSRPPARDYLPSPASHAAHSRHSG</sequence>
<evidence type="ECO:0000256" key="12">
    <source>
        <dbReference type="ARBA" id="ARBA00023212"/>
    </source>
</evidence>
<dbReference type="Gene3D" id="1.20.920.30">
    <property type="match status" value="1"/>
</dbReference>
<evidence type="ECO:0000256" key="4">
    <source>
        <dbReference type="ARBA" id="ARBA00022701"/>
    </source>
</evidence>
<feature type="domain" description="Dynein heavy chain AAA module D4" evidence="18">
    <location>
        <begin position="358"/>
        <end position="622"/>
    </location>
</feature>
<dbReference type="InterPro" id="IPR035706">
    <property type="entry name" value="AAA_9"/>
</dbReference>
<keyword evidence="13" id="KW-0966">Cell projection</keyword>
<evidence type="ECO:0000256" key="7">
    <source>
        <dbReference type="ARBA" id="ARBA00022840"/>
    </source>
</evidence>
<feature type="region of interest" description="Disordered" evidence="15">
    <location>
        <begin position="1973"/>
        <end position="1992"/>
    </location>
</feature>
<dbReference type="Pfam" id="PF12781">
    <property type="entry name" value="AAA_9"/>
    <property type="match status" value="1"/>
</dbReference>
<evidence type="ECO:0000259" key="22">
    <source>
        <dbReference type="Pfam" id="PF18199"/>
    </source>
</evidence>
<keyword evidence="3" id="KW-0963">Cytoplasm</keyword>
<evidence type="ECO:0000256" key="9">
    <source>
        <dbReference type="ARBA" id="ARBA00023054"/>
    </source>
</evidence>
<evidence type="ECO:0000259" key="16">
    <source>
        <dbReference type="Pfam" id="PF03028"/>
    </source>
</evidence>
<dbReference type="GO" id="GO:0031514">
    <property type="term" value="C:motile cilium"/>
    <property type="evidence" value="ECO:0007669"/>
    <property type="project" value="UniProtKB-ARBA"/>
</dbReference>
<feature type="domain" description="Dynein heavy chain AAA lid" evidence="21">
    <location>
        <begin position="1621"/>
        <end position="1761"/>
    </location>
</feature>
<evidence type="ECO:0000259" key="21">
    <source>
        <dbReference type="Pfam" id="PF18198"/>
    </source>
</evidence>
<evidence type="ECO:0000256" key="2">
    <source>
        <dbReference type="ARBA" id="ARBA00008887"/>
    </source>
</evidence>
<keyword evidence="9 14" id="KW-0175">Coiled coil</keyword>
<dbReference type="InterPro" id="IPR041228">
    <property type="entry name" value="Dynein_C"/>
</dbReference>
<dbReference type="Pfam" id="PF12780">
    <property type="entry name" value="AAA_8"/>
    <property type="match status" value="1"/>
</dbReference>
<dbReference type="InterPro" id="IPR004273">
    <property type="entry name" value="Dynein_heavy_D6_P-loop"/>
</dbReference>
<evidence type="ECO:0000259" key="17">
    <source>
        <dbReference type="Pfam" id="PF12777"/>
    </source>
</evidence>
<evidence type="ECO:0000256" key="8">
    <source>
        <dbReference type="ARBA" id="ARBA00023017"/>
    </source>
</evidence>
<dbReference type="GO" id="GO:0030286">
    <property type="term" value="C:dynein complex"/>
    <property type="evidence" value="ECO:0007669"/>
    <property type="project" value="UniProtKB-KW"/>
</dbReference>
<dbReference type="EMBL" id="HBUF01244542">
    <property type="protein sequence ID" value="CAG6678032.1"/>
    <property type="molecule type" value="Transcribed_RNA"/>
</dbReference>
<dbReference type="GO" id="GO:0005874">
    <property type="term" value="C:microtubule"/>
    <property type="evidence" value="ECO:0007669"/>
    <property type="project" value="UniProtKB-KW"/>
</dbReference>
<dbReference type="FunFam" id="1.10.8.1220:FF:000001">
    <property type="entry name" value="Dynein axonemal heavy chain 5"/>
    <property type="match status" value="1"/>
</dbReference>
<evidence type="ECO:0000256" key="13">
    <source>
        <dbReference type="ARBA" id="ARBA00023273"/>
    </source>
</evidence>
<keyword evidence="4" id="KW-0493">Microtubule</keyword>
<dbReference type="Gene3D" id="6.10.140.1060">
    <property type="match status" value="1"/>
</dbReference>
<comment type="similarity">
    <text evidence="2">Belongs to the dynein heavy chain family.</text>
</comment>
<dbReference type="GO" id="GO:0051959">
    <property type="term" value="F:dynein light intermediate chain binding"/>
    <property type="evidence" value="ECO:0007669"/>
    <property type="project" value="InterPro"/>
</dbReference>
<dbReference type="InterPro" id="IPR042219">
    <property type="entry name" value="AAA_lid_11_sf"/>
</dbReference>
<dbReference type="Pfam" id="PF12775">
    <property type="entry name" value="AAA_7"/>
    <property type="match status" value="1"/>
</dbReference>
<keyword evidence="7" id="KW-0067">ATP-binding</keyword>
<dbReference type="Pfam" id="PF18199">
    <property type="entry name" value="Dynein_C"/>
    <property type="match status" value="1"/>
</dbReference>
<keyword evidence="8" id="KW-0243">Dynein</keyword>
<dbReference type="Gene3D" id="1.10.8.1220">
    <property type="match status" value="1"/>
</dbReference>
<dbReference type="FunFam" id="1.20.920.30:FF:000005">
    <property type="entry name" value="Dynein, axonemal, heavy chain 2"/>
    <property type="match status" value="1"/>
</dbReference>
<dbReference type="Pfam" id="PF17857">
    <property type="entry name" value="AAA_lid_1"/>
    <property type="match status" value="1"/>
</dbReference>
<dbReference type="GO" id="GO:0007018">
    <property type="term" value="P:microtubule-based movement"/>
    <property type="evidence" value="ECO:0007669"/>
    <property type="project" value="InterPro"/>
</dbReference>
<accession>A0A8D8WZA7</accession>
<evidence type="ECO:0000256" key="10">
    <source>
        <dbReference type="ARBA" id="ARBA00023069"/>
    </source>
</evidence>
<evidence type="ECO:0000259" key="19">
    <source>
        <dbReference type="Pfam" id="PF12781"/>
    </source>
</evidence>
<dbReference type="FunFam" id="3.40.50.300:FF:002141">
    <property type="entry name" value="Dynein heavy chain"/>
    <property type="match status" value="1"/>
</dbReference>
<dbReference type="Gene3D" id="3.40.50.300">
    <property type="entry name" value="P-loop containing nucleotide triphosphate hydrolases"/>
    <property type="match status" value="3"/>
</dbReference>
<dbReference type="Pfam" id="PF03028">
    <property type="entry name" value="Dynein_heavy"/>
    <property type="match status" value="1"/>
</dbReference>
<feature type="domain" description="Dynein heavy chain 3 AAA+ lid" evidence="20">
    <location>
        <begin position="208"/>
        <end position="297"/>
    </location>
</feature>
<evidence type="ECO:0000256" key="1">
    <source>
        <dbReference type="ARBA" id="ARBA00004430"/>
    </source>
</evidence>
<dbReference type="PANTHER" id="PTHR22878:SF68">
    <property type="entry name" value="DYNEIN HEAVY CHAIN 6, AXONEMAL-LIKE"/>
    <property type="match status" value="1"/>
</dbReference>